<keyword evidence="3 4" id="KW-0460">Magnesium</keyword>
<name>A0A0L0QVI9_VIRPA</name>
<dbReference type="HAMAP" id="MF_01568">
    <property type="entry name" value="Ntdp"/>
    <property type="match status" value="1"/>
</dbReference>
<feature type="active site" description="Proton donor" evidence="4">
    <location>
        <position position="23"/>
    </location>
</feature>
<dbReference type="InterPro" id="IPR035930">
    <property type="entry name" value="FomD-like_sf"/>
</dbReference>
<evidence type="ECO:0000313" key="7">
    <source>
        <dbReference type="Proteomes" id="UP000036780"/>
    </source>
</evidence>
<dbReference type="PATRIC" id="fig|1473.5.peg.3460"/>
<comment type="cofactor">
    <cofactor evidence="4">
        <name>Mg(2+)</name>
        <dbReference type="ChEBI" id="CHEBI:18420"/>
    </cofactor>
</comment>
<dbReference type="GeneID" id="66869442"/>
<evidence type="ECO:0000256" key="1">
    <source>
        <dbReference type="ARBA" id="ARBA00022723"/>
    </source>
</evidence>
<feature type="binding site" evidence="4">
    <location>
        <position position="103"/>
    </location>
    <ligand>
        <name>Mg(2+)</name>
        <dbReference type="ChEBI" id="CHEBI:18420"/>
        <label>1</label>
    </ligand>
</feature>
<protein>
    <recommendedName>
        <fullName evidence="4">Nucleoside triphosphate/diphosphate phosphatase</fullName>
        <ecNumber evidence="4">3.6.1.15</ecNumber>
        <ecNumber evidence="4">3.6.1.6</ecNumber>
    </recommendedName>
</protein>
<evidence type="ECO:0000256" key="4">
    <source>
        <dbReference type="HAMAP-Rule" id="MF_01568"/>
    </source>
</evidence>
<dbReference type="GO" id="GO:0000287">
    <property type="term" value="F:magnesium ion binding"/>
    <property type="evidence" value="ECO:0007669"/>
    <property type="project" value="UniProtKB-UniRule"/>
</dbReference>
<evidence type="ECO:0000313" key="6">
    <source>
        <dbReference type="EMBL" id="KNE22532.1"/>
    </source>
</evidence>
<dbReference type="GO" id="GO:0017110">
    <property type="term" value="F:nucleoside diphosphate phosphatase activity"/>
    <property type="evidence" value="ECO:0007669"/>
    <property type="project" value="UniProtKB-UniRule"/>
</dbReference>
<feature type="binding site" evidence="4">
    <location>
        <position position="87"/>
    </location>
    <ligand>
        <name>Mg(2+)</name>
        <dbReference type="ChEBI" id="CHEBI:18420"/>
        <label>1</label>
    </ligand>
</feature>
<dbReference type="Proteomes" id="UP000036780">
    <property type="component" value="Unassembled WGS sequence"/>
</dbReference>
<gene>
    <name evidence="6" type="ORF">AFK71_02640</name>
</gene>
<keyword evidence="1 4" id="KW-0479">Metal-binding</keyword>
<dbReference type="GO" id="GO:0017111">
    <property type="term" value="F:ribonucleoside triphosphate phosphatase activity"/>
    <property type="evidence" value="ECO:0007669"/>
    <property type="project" value="UniProtKB-UniRule"/>
</dbReference>
<feature type="binding site" evidence="4">
    <location>
        <position position="107"/>
    </location>
    <ligand>
        <name>Mg(2+)</name>
        <dbReference type="ChEBI" id="CHEBI:18420"/>
        <label>1</label>
    </ligand>
</feature>
<dbReference type="PANTHER" id="PTHR39159">
    <property type="match status" value="1"/>
</dbReference>
<dbReference type="Gene3D" id="2.40.380.10">
    <property type="entry name" value="FomD-like"/>
    <property type="match status" value="1"/>
</dbReference>
<sequence length="175" mass="20904">MVAPSPGTNVQIQSYKHSGQLHRMWKSSLVLKGTETVVIGANDRTEVREHDGRTWITREPAICYFHAEYWFNVIGMLRTDGIHYYCNMSSPFIYEDRAIKYIDYDLDVKVNPDMTYILLDEDEYDQHRQKMQYPSKLDYILQQQLNILLGWIRQKQGPFSPGFVDEWYERYLTYR</sequence>
<dbReference type="Pfam" id="PF04167">
    <property type="entry name" value="DUF402"/>
    <property type="match status" value="1"/>
</dbReference>
<comment type="catalytic activity">
    <reaction evidence="4">
        <text>a ribonucleoside 5'-triphosphate + H2O = a ribonucleoside 5'-diphosphate + phosphate + H(+)</text>
        <dbReference type="Rhea" id="RHEA:23680"/>
        <dbReference type="ChEBI" id="CHEBI:15377"/>
        <dbReference type="ChEBI" id="CHEBI:15378"/>
        <dbReference type="ChEBI" id="CHEBI:43474"/>
        <dbReference type="ChEBI" id="CHEBI:57930"/>
        <dbReference type="ChEBI" id="CHEBI:61557"/>
        <dbReference type="EC" id="3.6.1.15"/>
    </reaction>
</comment>
<dbReference type="OrthoDB" id="1645325at2"/>
<accession>A0A0L0QVI9</accession>
<proteinExistence type="inferred from homology"/>
<feature type="binding site" evidence="4">
    <location>
        <position position="105"/>
    </location>
    <ligand>
        <name>Mg(2+)</name>
        <dbReference type="ChEBI" id="CHEBI:18420"/>
        <label>2</label>
    </ligand>
</feature>
<feature type="domain" description="DUF402" evidence="5">
    <location>
        <begin position="19"/>
        <end position="156"/>
    </location>
</feature>
<dbReference type="EC" id="3.6.1.6" evidence="4"/>
<keyword evidence="7" id="KW-1185">Reference proteome</keyword>
<comment type="similarity">
    <text evidence="4">Belongs to the Ntdp family.</text>
</comment>
<feature type="binding site" evidence="4">
    <location>
        <position position="120"/>
    </location>
    <ligand>
        <name>Mg(2+)</name>
        <dbReference type="ChEBI" id="CHEBI:18420"/>
        <label>2</label>
    </ligand>
</feature>
<dbReference type="PIRSF" id="PIRSF028345">
    <property type="entry name" value="UCP028345"/>
    <property type="match status" value="1"/>
</dbReference>
<comment type="caution">
    <text evidence="6">The sequence shown here is derived from an EMBL/GenBank/DDBJ whole genome shotgun (WGS) entry which is preliminary data.</text>
</comment>
<dbReference type="InterPro" id="IPR007295">
    <property type="entry name" value="DUF402"/>
</dbReference>
<dbReference type="NCBIfam" id="NF010183">
    <property type="entry name" value="PRK13662.1"/>
    <property type="match status" value="1"/>
</dbReference>
<dbReference type="EC" id="3.6.1.15" evidence="4"/>
<evidence type="ECO:0000259" key="5">
    <source>
        <dbReference type="Pfam" id="PF04167"/>
    </source>
</evidence>
<dbReference type="EMBL" id="LGTO01000002">
    <property type="protein sequence ID" value="KNE22532.1"/>
    <property type="molecule type" value="Genomic_DNA"/>
</dbReference>
<organism evidence="6 7">
    <name type="scientific">Virgibacillus pantothenticus</name>
    <dbReference type="NCBI Taxonomy" id="1473"/>
    <lineage>
        <taxon>Bacteria</taxon>
        <taxon>Bacillati</taxon>
        <taxon>Bacillota</taxon>
        <taxon>Bacilli</taxon>
        <taxon>Bacillales</taxon>
        <taxon>Bacillaceae</taxon>
        <taxon>Virgibacillus</taxon>
    </lineage>
</organism>
<evidence type="ECO:0000256" key="2">
    <source>
        <dbReference type="ARBA" id="ARBA00022801"/>
    </source>
</evidence>
<dbReference type="AlphaFoldDB" id="A0A0L0QVI9"/>
<dbReference type="PANTHER" id="PTHR39159:SF1">
    <property type="entry name" value="UPF0374 PROTEIN YGAC"/>
    <property type="match status" value="1"/>
</dbReference>
<comment type="catalytic activity">
    <reaction evidence="4">
        <text>a ribonucleoside 5'-diphosphate + H2O = a ribonucleoside 5'-phosphate + phosphate + H(+)</text>
        <dbReference type="Rhea" id="RHEA:36799"/>
        <dbReference type="ChEBI" id="CHEBI:15377"/>
        <dbReference type="ChEBI" id="CHEBI:15378"/>
        <dbReference type="ChEBI" id="CHEBI:43474"/>
        <dbReference type="ChEBI" id="CHEBI:57930"/>
        <dbReference type="ChEBI" id="CHEBI:58043"/>
        <dbReference type="EC" id="3.6.1.6"/>
    </reaction>
</comment>
<dbReference type="RefSeq" id="WP_050350010.1">
    <property type="nucleotide sequence ID" value="NZ_BOSN01000006.1"/>
</dbReference>
<reference evidence="7" key="1">
    <citation type="submission" date="2015-07" db="EMBL/GenBank/DDBJ databases">
        <title>Fjat-10053 dsm26.</title>
        <authorList>
            <person name="Liu B."/>
            <person name="Wang J."/>
            <person name="Zhu Y."/>
            <person name="Liu G."/>
            <person name="Chen Q."/>
            <person name="Chen Z."/>
            <person name="Lan J."/>
            <person name="Che J."/>
            <person name="Ge C."/>
            <person name="Shi H."/>
            <person name="Pan Z."/>
            <person name="Liu X."/>
        </authorList>
    </citation>
    <scope>NUCLEOTIDE SEQUENCE [LARGE SCALE GENOMIC DNA]</scope>
    <source>
        <strain evidence="7">DSM 26</strain>
    </source>
</reference>
<feature type="binding site" evidence="4">
    <location>
        <position position="107"/>
    </location>
    <ligand>
        <name>Mg(2+)</name>
        <dbReference type="ChEBI" id="CHEBI:18420"/>
        <label>2</label>
    </ligand>
</feature>
<dbReference type="SUPFAM" id="SSF159234">
    <property type="entry name" value="FomD-like"/>
    <property type="match status" value="1"/>
</dbReference>
<dbReference type="InterPro" id="IPR050212">
    <property type="entry name" value="Ntdp-like"/>
</dbReference>
<keyword evidence="2 4" id="KW-0378">Hydrolase</keyword>
<dbReference type="InterPro" id="IPR016882">
    <property type="entry name" value="SA1684"/>
</dbReference>
<evidence type="ECO:0000256" key="3">
    <source>
        <dbReference type="ARBA" id="ARBA00022842"/>
    </source>
</evidence>
<comment type="function">
    <text evidence="4">Has nucleoside phosphatase activity towards nucleoside triphosphates and nucleoside diphosphates.</text>
</comment>
<feature type="binding site" evidence="4">
    <location>
        <position position="123"/>
    </location>
    <ligand>
        <name>Mg(2+)</name>
        <dbReference type="ChEBI" id="CHEBI:18420"/>
        <label>2</label>
    </ligand>
</feature>